<gene>
    <name evidence="3" type="ORF">QWZ15_19750</name>
</gene>
<dbReference type="EMBL" id="JAUFQS010000047">
    <property type="protein sequence ID" value="MDN3690067.1"/>
    <property type="molecule type" value="Genomic_DNA"/>
</dbReference>
<name>A0ABT8CD03_9BACT</name>
<dbReference type="Proteomes" id="UP001236663">
    <property type="component" value="Unassembled WGS sequence"/>
</dbReference>
<protein>
    <submittedName>
        <fullName evidence="3">GDSL-type esterase/lipase family protein</fullName>
    </submittedName>
</protein>
<evidence type="ECO:0000256" key="1">
    <source>
        <dbReference type="SAM" id="SignalP"/>
    </source>
</evidence>
<accession>A0ABT8CD03</accession>
<evidence type="ECO:0000313" key="4">
    <source>
        <dbReference type="Proteomes" id="UP001236663"/>
    </source>
</evidence>
<dbReference type="SUPFAM" id="SSF52266">
    <property type="entry name" value="SGNH hydrolase"/>
    <property type="match status" value="1"/>
</dbReference>
<reference evidence="4" key="1">
    <citation type="journal article" date="2019" name="Int. J. Syst. Evol. Microbiol.">
        <title>The Global Catalogue of Microorganisms (GCM) 10K type strain sequencing project: providing services to taxonomists for standard genome sequencing and annotation.</title>
        <authorList>
            <consortium name="The Broad Institute Genomics Platform"/>
            <consortium name="The Broad Institute Genome Sequencing Center for Infectious Disease"/>
            <person name="Wu L."/>
            <person name="Ma J."/>
        </authorList>
    </citation>
    <scope>NUCLEOTIDE SEQUENCE [LARGE SCALE GENOMIC DNA]</scope>
    <source>
        <strain evidence="4">CECT 7706</strain>
    </source>
</reference>
<feature type="chain" id="PRO_5047492614" evidence="1">
    <location>
        <begin position="43"/>
        <end position="415"/>
    </location>
</feature>
<dbReference type="PANTHER" id="PTHR30383">
    <property type="entry name" value="THIOESTERASE 1/PROTEASE 1/LYSOPHOSPHOLIPASE L1"/>
    <property type="match status" value="1"/>
</dbReference>
<dbReference type="Pfam" id="PF13472">
    <property type="entry name" value="Lipase_GDSL_2"/>
    <property type="match status" value="1"/>
</dbReference>
<proteinExistence type="predicted"/>
<dbReference type="InterPro" id="IPR036514">
    <property type="entry name" value="SGNH_hydro_sf"/>
</dbReference>
<feature type="domain" description="SGNH hydrolase-type esterase" evidence="2">
    <location>
        <begin position="83"/>
        <end position="233"/>
    </location>
</feature>
<keyword evidence="1" id="KW-0732">Signal</keyword>
<dbReference type="InterPro" id="IPR013830">
    <property type="entry name" value="SGNH_hydro"/>
</dbReference>
<organism evidence="3 4">
    <name type="scientific">Cyclobacterium jeungdonense</name>
    <dbReference type="NCBI Taxonomy" id="708087"/>
    <lineage>
        <taxon>Bacteria</taxon>
        <taxon>Pseudomonadati</taxon>
        <taxon>Bacteroidota</taxon>
        <taxon>Cytophagia</taxon>
        <taxon>Cytophagales</taxon>
        <taxon>Cyclobacteriaceae</taxon>
        <taxon>Cyclobacterium</taxon>
    </lineage>
</organism>
<evidence type="ECO:0000313" key="3">
    <source>
        <dbReference type="EMBL" id="MDN3690067.1"/>
    </source>
</evidence>
<sequence length="415" mass="47208">MMLPFYIVGQIQWLQANTLFKPMCRITIFLFLLLSYSSSLFAQPTFDPKDGDRVIYLGNALMENEQHYGFLEYLITTNHPEKHLSFRNLGWSGDTVFGDARSYYTNPPGPFDLLISQIKATRADWAFLAYGGIEAQSGSDGLGKFEQGLNRLLDSLEAMGTKVLLISTIPQYMAEESELSKQYAGNLKTYNQSMADLATTRNLTYLDAYEAFEKQNQADLWEPNGVHLSSEGYLLFAQTLVEKMGLPVVEPTEILIDIRQNSLNSPNTGKLLSADPDSGKLEFIQTNNGLPQLVSQDSFKGPEIRIQGLKKGYYQLFMDGQLLAVSDHRTWNEGLFIDLSQAGKQLLDRIREKDKIYFQQYRPQNRTYILGFRSYEQGRHKAGLESLDALVFWLDGKINRTKNPKELHFTLEPLP</sequence>
<keyword evidence="4" id="KW-1185">Reference proteome</keyword>
<feature type="signal peptide" evidence="1">
    <location>
        <begin position="1"/>
        <end position="42"/>
    </location>
</feature>
<comment type="caution">
    <text evidence="3">The sequence shown here is derived from an EMBL/GenBank/DDBJ whole genome shotgun (WGS) entry which is preliminary data.</text>
</comment>
<dbReference type="PANTHER" id="PTHR30383:SF5">
    <property type="entry name" value="SGNH HYDROLASE-TYPE ESTERASE DOMAIN-CONTAINING PROTEIN"/>
    <property type="match status" value="1"/>
</dbReference>
<dbReference type="InterPro" id="IPR051532">
    <property type="entry name" value="Ester_Hydrolysis_Enzymes"/>
</dbReference>
<evidence type="ECO:0000259" key="2">
    <source>
        <dbReference type="Pfam" id="PF13472"/>
    </source>
</evidence>
<dbReference type="RefSeq" id="WP_163383416.1">
    <property type="nucleotide sequence ID" value="NZ_JAUFQS010000047.1"/>
</dbReference>
<dbReference type="Gene3D" id="3.40.50.1110">
    <property type="entry name" value="SGNH hydrolase"/>
    <property type="match status" value="1"/>
</dbReference>